<accession>X0ZE71</accession>
<proteinExistence type="predicted"/>
<protein>
    <recommendedName>
        <fullName evidence="2">CD-NTase-associated protein 12/Pycsar effector protein TIR domain-containing protein</fullName>
    </recommendedName>
</protein>
<feature type="non-terminal residue" evidence="1">
    <location>
        <position position="238"/>
    </location>
</feature>
<dbReference type="EMBL" id="BARS01050245">
    <property type="protein sequence ID" value="GAG46641.1"/>
    <property type="molecule type" value="Genomic_DNA"/>
</dbReference>
<dbReference type="SUPFAM" id="SSF52309">
    <property type="entry name" value="N-(deoxy)ribosyltransferase-like"/>
    <property type="match status" value="1"/>
</dbReference>
<reference evidence="1" key="1">
    <citation type="journal article" date="2014" name="Front. Microbiol.">
        <title>High frequency of phylogenetically diverse reductive dehalogenase-homologous genes in deep subseafloor sedimentary metagenomes.</title>
        <authorList>
            <person name="Kawai M."/>
            <person name="Futagami T."/>
            <person name="Toyoda A."/>
            <person name="Takaki Y."/>
            <person name="Nishi S."/>
            <person name="Hori S."/>
            <person name="Arai W."/>
            <person name="Tsubouchi T."/>
            <person name="Morono Y."/>
            <person name="Uchiyama I."/>
            <person name="Ito T."/>
            <person name="Fujiyama A."/>
            <person name="Inagaki F."/>
            <person name="Takami H."/>
        </authorList>
    </citation>
    <scope>NUCLEOTIDE SEQUENCE</scope>
    <source>
        <strain evidence="1">Expedition CK06-06</strain>
    </source>
</reference>
<comment type="caution">
    <text evidence="1">The sequence shown here is derived from an EMBL/GenBank/DDBJ whole genome shotgun (WGS) entry which is preliminary data.</text>
</comment>
<gene>
    <name evidence="1" type="ORF">S01H1_75049</name>
</gene>
<organism evidence="1">
    <name type="scientific">marine sediment metagenome</name>
    <dbReference type="NCBI Taxonomy" id="412755"/>
    <lineage>
        <taxon>unclassified sequences</taxon>
        <taxon>metagenomes</taxon>
        <taxon>ecological metagenomes</taxon>
    </lineage>
</organism>
<evidence type="ECO:0000313" key="1">
    <source>
        <dbReference type="EMBL" id="GAG46641.1"/>
    </source>
</evidence>
<dbReference type="AlphaFoldDB" id="X0ZE71"/>
<evidence type="ECO:0008006" key="2">
    <source>
        <dbReference type="Google" id="ProtNLM"/>
    </source>
</evidence>
<name>X0ZE71_9ZZZZ</name>
<sequence>GRLILFEAKYVKEGRSFRRSVYLSMAALKDSVSNLFLKESPVIALLSNIEVDNTVRSTFARSGIPIITLGTDFEQTKERLQSAFRELSIIIPELSAGERLAQPSRAYCFVAMPHRAENRDVYEVIRTAVENAGYELIAAEQIFSPAFLLEKIRELISRSEVIIADASNSSPNVLFEVGLALGSDKNVILVSQERQLPSDLQALKFIRYDTTLSGLHTLGSLLSEALVLPQKRRHGKEE</sequence>
<feature type="non-terminal residue" evidence="1">
    <location>
        <position position="1"/>
    </location>
</feature>
<dbReference type="Gene3D" id="3.40.50.450">
    <property type="match status" value="1"/>
</dbReference>